<proteinExistence type="predicted"/>
<dbReference type="SMART" id="SM00389">
    <property type="entry name" value="HOX"/>
    <property type="match status" value="1"/>
</dbReference>
<dbReference type="Pfam" id="PF00046">
    <property type="entry name" value="Homeodomain"/>
    <property type="match status" value="1"/>
</dbReference>
<feature type="compositionally biased region" description="Basic residues" evidence="3">
    <location>
        <begin position="76"/>
        <end position="91"/>
    </location>
</feature>
<dbReference type="SUPFAM" id="SSF46689">
    <property type="entry name" value="Homeodomain-like"/>
    <property type="match status" value="1"/>
</dbReference>
<feature type="compositionally biased region" description="Low complexity" evidence="3">
    <location>
        <begin position="9"/>
        <end position="19"/>
    </location>
</feature>
<sequence length="275" mass="30310">MASQGRTASLSRSSSMTSESDIDNPHRRSHKSFNQHQLMLLDNLWHRTARPTREERDLVAQSGGMTEKSVATWFQSRRHAERKIAPHKTPKRTSGSRSSRSKASLSPYPSLDLVASRTERPDPKPTPRASGPSSLYDNMPSSPIAPSSPPPREYVAFGRVKRSITLEWACARSRLVEKEKEKDKDAGGGHARSRPARLVRATTWSELRIPNPPPSNPPPHRGGSTGSLTSGYKHYALPPPMEAPTRASSAPDADTLDAAFILCGMVDERPLEHGR</sequence>
<name>A0A0D7B7Q0_9AGAR</name>
<keyword evidence="1 2" id="KW-0539">Nucleus</keyword>
<feature type="DNA-binding region" description="Homeobox" evidence="1">
    <location>
        <begin position="26"/>
        <end position="85"/>
    </location>
</feature>
<gene>
    <name evidence="5" type="ORF">CYLTODRAFT_491356</name>
</gene>
<dbReference type="PROSITE" id="PS50071">
    <property type="entry name" value="HOMEOBOX_2"/>
    <property type="match status" value="1"/>
</dbReference>
<feature type="region of interest" description="Disordered" evidence="3">
    <location>
        <begin position="1"/>
        <end position="35"/>
    </location>
</feature>
<dbReference type="OrthoDB" id="6159439at2759"/>
<organism evidence="5 6">
    <name type="scientific">Cylindrobasidium torrendii FP15055 ss-10</name>
    <dbReference type="NCBI Taxonomy" id="1314674"/>
    <lineage>
        <taxon>Eukaryota</taxon>
        <taxon>Fungi</taxon>
        <taxon>Dikarya</taxon>
        <taxon>Basidiomycota</taxon>
        <taxon>Agaricomycotina</taxon>
        <taxon>Agaricomycetes</taxon>
        <taxon>Agaricomycetidae</taxon>
        <taxon>Agaricales</taxon>
        <taxon>Marasmiineae</taxon>
        <taxon>Physalacriaceae</taxon>
        <taxon>Cylindrobasidium</taxon>
    </lineage>
</organism>
<keyword evidence="1 2" id="KW-0371">Homeobox</keyword>
<protein>
    <recommendedName>
        <fullName evidence="4">Homeobox domain-containing protein</fullName>
    </recommendedName>
</protein>
<dbReference type="AlphaFoldDB" id="A0A0D7B7Q0"/>
<keyword evidence="1 2" id="KW-0238">DNA-binding</keyword>
<dbReference type="InterPro" id="IPR009057">
    <property type="entry name" value="Homeodomain-like_sf"/>
</dbReference>
<evidence type="ECO:0000256" key="3">
    <source>
        <dbReference type="SAM" id="MobiDB-lite"/>
    </source>
</evidence>
<feature type="compositionally biased region" description="Basic and acidic residues" evidence="3">
    <location>
        <begin position="174"/>
        <end position="187"/>
    </location>
</feature>
<feature type="region of interest" description="Disordered" evidence="3">
    <location>
        <begin position="52"/>
        <end position="154"/>
    </location>
</feature>
<feature type="region of interest" description="Disordered" evidence="3">
    <location>
        <begin position="174"/>
        <end position="251"/>
    </location>
</feature>
<evidence type="ECO:0000256" key="2">
    <source>
        <dbReference type="RuleBase" id="RU000682"/>
    </source>
</evidence>
<dbReference type="STRING" id="1314674.A0A0D7B7Q0"/>
<dbReference type="InterPro" id="IPR001356">
    <property type="entry name" value="HD"/>
</dbReference>
<keyword evidence="6" id="KW-1185">Reference proteome</keyword>
<dbReference type="GO" id="GO:0003677">
    <property type="term" value="F:DNA binding"/>
    <property type="evidence" value="ECO:0007669"/>
    <property type="project" value="UniProtKB-UniRule"/>
</dbReference>
<evidence type="ECO:0000256" key="1">
    <source>
        <dbReference type="PROSITE-ProRule" id="PRU00108"/>
    </source>
</evidence>
<evidence type="ECO:0000259" key="4">
    <source>
        <dbReference type="PROSITE" id="PS50071"/>
    </source>
</evidence>
<dbReference type="EMBL" id="KN880550">
    <property type="protein sequence ID" value="KIY66578.1"/>
    <property type="molecule type" value="Genomic_DNA"/>
</dbReference>
<feature type="compositionally biased region" description="Pro residues" evidence="3">
    <location>
        <begin position="210"/>
        <end position="220"/>
    </location>
</feature>
<comment type="subcellular location">
    <subcellularLocation>
        <location evidence="1 2">Nucleus</location>
    </subcellularLocation>
</comment>
<accession>A0A0D7B7Q0</accession>
<dbReference type="GO" id="GO:0005634">
    <property type="term" value="C:nucleus"/>
    <property type="evidence" value="ECO:0007669"/>
    <property type="project" value="UniProtKB-SubCell"/>
</dbReference>
<dbReference type="Proteomes" id="UP000054007">
    <property type="component" value="Unassembled WGS sequence"/>
</dbReference>
<reference evidence="5 6" key="1">
    <citation type="journal article" date="2015" name="Fungal Genet. Biol.">
        <title>Evolution of novel wood decay mechanisms in Agaricales revealed by the genome sequences of Fistulina hepatica and Cylindrobasidium torrendii.</title>
        <authorList>
            <person name="Floudas D."/>
            <person name="Held B.W."/>
            <person name="Riley R."/>
            <person name="Nagy L.G."/>
            <person name="Koehler G."/>
            <person name="Ransdell A.S."/>
            <person name="Younus H."/>
            <person name="Chow J."/>
            <person name="Chiniquy J."/>
            <person name="Lipzen A."/>
            <person name="Tritt A."/>
            <person name="Sun H."/>
            <person name="Haridas S."/>
            <person name="LaButti K."/>
            <person name="Ohm R.A."/>
            <person name="Kues U."/>
            <person name="Blanchette R.A."/>
            <person name="Grigoriev I.V."/>
            <person name="Minto R.E."/>
            <person name="Hibbett D.S."/>
        </authorList>
    </citation>
    <scope>NUCLEOTIDE SEQUENCE [LARGE SCALE GENOMIC DNA]</scope>
    <source>
        <strain evidence="5 6">FP15055 ss-10</strain>
    </source>
</reference>
<dbReference type="Gene3D" id="1.10.10.60">
    <property type="entry name" value="Homeodomain-like"/>
    <property type="match status" value="1"/>
</dbReference>
<feature type="compositionally biased region" description="Low complexity" evidence="3">
    <location>
        <begin position="92"/>
        <end position="110"/>
    </location>
</feature>
<dbReference type="CDD" id="cd00086">
    <property type="entry name" value="homeodomain"/>
    <property type="match status" value="1"/>
</dbReference>
<evidence type="ECO:0000313" key="6">
    <source>
        <dbReference type="Proteomes" id="UP000054007"/>
    </source>
</evidence>
<evidence type="ECO:0000313" key="5">
    <source>
        <dbReference type="EMBL" id="KIY66578.1"/>
    </source>
</evidence>
<feature type="domain" description="Homeobox" evidence="4">
    <location>
        <begin position="24"/>
        <end position="84"/>
    </location>
</feature>